<dbReference type="CDD" id="cd05233">
    <property type="entry name" value="SDR_c"/>
    <property type="match status" value="1"/>
</dbReference>
<dbReference type="Gene3D" id="3.40.50.720">
    <property type="entry name" value="NAD(P)-binding Rossmann-like Domain"/>
    <property type="match status" value="1"/>
</dbReference>
<sequence>MALTLDLTGRVALVTGGARGVGRGVVSRLLAAGALVVSCGRTVPDPPLPDGAEHRTADVRDADQVRDLVEGVVADHGHLDLVVNNAGGAPYALAAEASPRFSAAIVGLNLLAPLTVAQEANRVMQRQEGGGHIINISSESARRASPGTAAYGAAKAGLENLTRTLAVEWAPRVRVNAITVGPVRTEQSHLHYGDEAGLAAVARTIALGRLAEPEDVGDLCVLLASPFASYLTGTAILLDGGGTRPAFLDAANAEHP</sequence>
<dbReference type="Pfam" id="PF13561">
    <property type="entry name" value="adh_short_C2"/>
    <property type="match status" value="1"/>
</dbReference>
<dbReference type="PANTHER" id="PTHR42760">
    <property type="entry name" value="SHORT-CHAIN DEHYDROGENASES/REDUCTASES FAMILY MEMBER"/>
    <property type="match status" value="1"/>
</dbReference>
<comment type="similarity">
    <text evidence="1">Belongs to the short-chain dehydrogenases/reductases (SDR) family.</text>
</comment>
<reference evidence="3 4" key="1">
    <citation type="journal article" date="2009" name="Stand. Genomic Sci.">
        <title>Complete genome sequence of Catenulispora acidiphila type strain (ID 139908).</title>
        <authorList>
            <person name="Copeland A."/>
            <person name="Lapidus A."/>
            <person name="Glavina Del Rio T."/>
            <person name="Nolan M."/>
            <person name="Lucas S."/>
            <person name="Chen F."/>
            <person name="Tice H."/>
            <person name="Cheng J.F."/>
            <person name="Bruce D."/>
            <person name="Goodwin L."/>
            <person name="Pitluck S."/>
            <person name="Mikhailova N."/>
            <person name="Pati A."/>
            <person name="Ivanova N."/>
            <person name="Mavromatis K."/>
            <person name="Chen A."/>
            <person name="Palaniappan K."/>
            <person name="Chain P."/>
            <person name="Land M."/>
            <person name="Hauser L."/>
            <person name="Chang Y.J."/>
            <person name="Jeffries C.D."/>
            <person name="Chertkov O."/>
            <person name="Brettin T."/>
            <person name="Detter J.C."/>
            <person name="Han C."/>
            <person name="Ali Z."/>
            <person name="Tindall B.J."/>
            <person name="Goker M."/>
            <person name="Bristow J."/>
            <person name="Eisen J.A."/>
            <person name="Markowitz V."/>
            <person name="Hugenholtz P."/>
            <person name="Kyrpides N.C."/>
            <person name="Klenk H.P."/>
        </authorList>
    </citation>
    <scope>NUCLEOTIDE SEQUENCE [LARGE SCALE GENOMIC DNA]</scope>
    <source>
        <strain evidence="4">DSM 44928 / JCM 14897 / NBRC 102108 / NRRL B-24433 / ID139908</strain>
    </source>
</reference>
<name>C7Q8P4_CATAD</name>
<dbReference type="PRINTS" id="PR00080">
    <property type="entry name" value="SDRFAMILY"/>
</dbReference>
<dbReference type="GO" id="GO:0016616">
    <property type="term" value="F:oxidoreductase activity, acting on the CH-OH group of donors, NAD or NADP as acceptor"/>
    <property type="evidence" value="ECO:0007669"/>
    <property type="project" value="TreeGrafter"/>
</dbReference>
<evidence type="ECO:0000313" key="3">
    <source>
        <dbReference type="EMBL" id="ACU70309.1"/>
    </source>
</evidence>
<dbReference type="AlphaFoldDB" id="C7Q8P4"/>
<dbReference type="EMBL" id="CP001700">
    <property type="protein sequence ID" value="ACU70309.1"/>
    <property type="molecule type" value="Genomic_DNA"/>
</dbReference>
<dbReference type="FunFam" id="3.40.50.720:FF:000084">
    <property type="entry name" value="Short-chain dehydrogenase reductase"/>
    <property type="match status" value="1"/>
</dbReference>
<dbReference type="Proteomes" id="UP000000851">
    <property type="component" value="Chromosome"/>
</dbReference>
<dbReference type="eggNOG" id="COG1028">
    <property type="taxonomic scope" value="Bacteria"/>
</dbReference>
<accession>C7Q8P4</accession>
<organism evidence="3 4">
    <name type="scientific">Catenulispora acidiphila (strain DSM 44928 / JCM 14897 / NBRC 102108 / NRRL B-24433 / ID139908)</name>
    <dbReference type="NCBI Taxonomy" id="479433"/>
    <lineage>
        <taxon>Bacteria</taxon>
        <taxon>Bacillati</taxon>
        <taxon>Actinomycetota</taxon>
        <taxon>Actinomycetes</taxon>
        <taxon>Catenulisporales</taxon>
        <taxon>Catenulisporaceae</taxon>
        <taxon>Catenulispora</taxon>
    </lineage>
</organism>
<dbReference type="SUPFAM" id="SSF51735">
    <property type="entry name" value="NAD(P)-binding Rossmann-fold domains"/>
    <property type="match status" value="1"/>
</dbReference>
<dbReference type="HOGENOM" id="CLU_010194_1_1_11"/>
<keyword evidence="2" id="KW-0560">Oxidoreductase</keyword>
<gene>
    <name evidence="3" type="ordered locus">Caci_1386</name>
</gene>
<proteinExistence type="inferred from homology"/>
<protein>
    <submittedName>
        <fullName evidence="3">Short-chain dehydrogenase/reductase SDR</fullName>
    </submittedName>
</protein>
<dbReference type="PROSITE" id="PS00061">
    <property type="entry name" value="ADH_SHORT"/>
    <property type="match status" value="1"/>
</dbReference>
<evidence type="ECO:0000256" key="2">
    <source>
        <dbReference type="ARBA" id="ARBA00023002"/>
    </source>
</evidence>
<dbReference type="PRINTS" id="PR00081">
    <property type="entry name" value="GDHRDH"/>
</dbReference>
<dbReference type="InterPro" id="IPR036291">
    <property type="entry name" value="NAD(P)-bd_dom_sf"/>
</dbReference>
<dbReference type="STRING" id="479433.Caci_1386"/>
<evidence type="ECO:0000256" key="1">
    <source>
        <dbReference type="ARBA" id="ARBA00006484"/>
    </source>
</evidence>
<dbReference type="KEGG" id="cai:Caci_1386"/>
<dbReference type="NCBIfam" id="NF005893">
    <property type="entry name" value="PRK07856.1"/>
    <property type="match status" value="1"/>
</dbReference>
<dbReference type="InParanoid" id="C7Q8P4"/>
<dbReference type="InterPro" id="IPR020904">
    <property type="entry name" value="Sc_DH/Rdtase_CS"/>
</dbReference>
<keyword evidence="4" id="KW-1185">Reference proteome</keyword>
<evidence type="ECO:0000313" key="4">
    <source>
        <dbReference type="Proteomes" id="UP000000851"/>
    </source>
</evidence>
<dbReference type="OrthoDB" id="3361211at2"/>
<dbReference type="InterPro" id="IPR002347">
    <property type="entry name" value="SDR_fam"/>
</dbReference>
<dbReference type="RefSeq" id="WP_012785603.1">
    <property type="nucleotide sequence ID" value="NC_013131.1"/>
</dbReference>